<evidence type="ECO:0000256" key="1">
    <source>
        <dbReference type="ARBA" id="ARBA00002486"/>
    </source>
</evidence>
<evidence type="ECO:0000313" key="5">
    <source>
        <dbReference type="Proteomes" id="UP000515860"/>
    </source>
</evidence>
<evidence type="ECO:0000313" key="4">
    <source>
        <dbReference type="EMBL" id="QNM08532.1"/>
    </source>
</evidence>
<dbReference type="InterPro" id="IPR000600">
    <property type="entry name" value="ROK"/>
</dbReference>
<sequence>MKRASTMEVKRQNRNNVYRIIYQKGKISKQEIANKLNLSLPTVAQNLTELFEKGLIYENGSFDSTGGRKAKGISCNMDAKTAIGLDITRNHISGVLVNLLGEVLYSIRTRLHFEDNRKYYEELRSLVDRIIEEGRADPYTILGIGISMPGIIGADHKTITYAPVVETTTLFEDLKGYLPYPYAIINDAKAGGFAELWHSPHAENMVYLSLSNSVGGAVLMNNELYYGDQRLSGEIGHMTLEIDGKPCYCGKKGCMDPYCNAQVLSRRTGGDLKKFFELLDKGDKDCRQEWETYLKYLSVAINNLRNCLDCEVILGGYVGSYMDSHIDELRQMVIKRSTFTTDGKFVQSCAFKFESSAVGAGLYYIDEYIKCI</sequence>
<dbReference type="InterPro" id="IPR036390">
    <property type="entry name" value="WH_DNA-bd_sf"/>
</dbReference>
<dbReference type="Pfam" id="PF00480">
    <property type="entry name" value="ROK"/>
    <property type="match status" value="1"/>
</dbReference>
<protein>
    <submittedName>
        <fullName evidence="4">ROK family transcriptional regulator</fullName>
    </submittedName>
</protein>
<comment type="similarity">
    <text evidence="2">Belongs to the ROK (NagC/XylR) family.</text>
</comment>
<comment type="function">
    <text evidence="1">Transcriptional repressor of xylose-utilizing enzymes.</text>
</comment>
<evidence type="ECO:0000256" key="2">
    <source>
        <dbReference type="ARBA" id="ARBA00006479"/>
    </source>
</evidence>
<organism evidence="4 5">
    <name type="scientific">Wansuia hejianensis</name>
    <dbReference type="NCBI Taxonomy" id="2763667"/>
    <lineage>
        <taxon>Bacteria</taxon>
        <taxon>Bacillati</taxon>
        <taxon>Bacillota</taxon>
        <taxon>Clostridia</taxon>
        <taxon>Lachnospirales</taxon>
        <taxon>Lachnospiraceae</taxon>
        <taxon>Wansuia</taxon>
    </lineage>
</organism>
<reference evidence="4 5" key="1">
    <citation type="submission" date="2020-08" db="EMBL/GenBank/DDBJ databases">
        <authorList>
            <person name="Liu C."/>
            <person name="Sun Q."/>
        </authorList>
    </citation>
    <scope>NUCLEOTIDE SEQUENCE [LARGE SCALE GENOMIC DNA]</scope>
    <source>
        <strain evidence="4 5">NSJ-29</strain>
    </source>
</reference>
<dbReference type="RefSeq" id="WP_249328780.1">
    <property type="nucleotide sequence ID" value="NZ_CP060635.1"/>
</dbReference>
<dbReference type="InterPro" id="IPR043129">
    <property type="entry name" value="ATPase_NBD"/>
</dbReference>
<keyword evidence="3" id="KW-0119">Carbohydrate metabolism</keyword>
<keyword evidence="5" id="KW-1185">Reference proteome</keyword>
<name>A0A7G9GCK0_9FIRM</name>
<dbReference type="AlphaFoldDB" id="A0A7G9GCK0"/>
<dbReference type="SUPFAM" id="SSF46785">
    <property type="entry name" value="Winged helix' DNA-binding domain"/>
    <property type="match status" value="1"/>
</dbReference>
<keyword evidence="3" id="KW-0859">Xylose metabolism</keyword>
<gene>
    <name evidence="4" type="ORF">H9Q79_17005</name>
</gene>
<accession>A0A7G9GCK0</accession>
<dbReference type="Pfam" id="PF13412">
    <property type="entry name" value="HTH_24"/>
    <property type="match status" value="1"/>
</dbReference>
<dbReference type="PANTHER" id="PTHR18964">
    <property type="entry name" value="ROK (REPRESSOR, ORF, KINASE) FAMILY"/>
    <property type="match status" value="1"/>
</dbReference>
<dbReference type="Gene3D" id="1.10.10.10">
    <property type="entry name" value="Winged helix-like DNA-binding domain superfamily/Winged helix DNA-binding domain"/>
    <property type="match status" value="1"/>
</dbReference>
<evidence type="ECO:0000256" key="3">
    <source>
        <dbReference type="ARBA" id="ARBA00022629"/>
    </source>
</evidence>
<dbReference type="PANTHER" id="PTHR18964:SF149">
    <property type="entry name" value="BIFUNCTIONAL UDP-N-ACETYLGLUCOSAMINE 2-EPIMERASE_N-ACETYLMANNOSAMINE KINASE"/>
    <property type="match status" value="1"/>
</dbReference>
<dbReference type="GO" id="GO:0042732">
    <property type="term" value="P:D-xylose metabolic process"/>
    <property type="evidence" value="ECO:0007669"/>
    <property type="project" value="UniProtKB-KW"/>
</dbReference>
<dbReference type="Proteomes" id="UP000515860">
    <property type="component" value="Chromosome"/>
</dbReference>
<dbReference type="SUPFAM" id="SSF53067">
    <property type="entry name" value="Actin-like ATPase domain"/>
    <property type="match status" value="1"/>
</dbReference>
<proteinExistence type="inferred from homology"/>
<dbReference type="Gene3D" id="3.30.420.40">
    <property type="match status" value="2"/>
</dbReference>
<dbReference type="EMBL" id="CP060635">
    <property type="protein sequence ID" value="QNM08532.1"/>
    <property type="molecule type" value="Genomic_DNA"/>
</dbReference>
<dbReference type="KEGG" id="whj:H9Q79_17005"/>
<dbReference type="InterPro" id="IPR036388">
    <property type="entry name" value="WH-like_DNA-bd_sf"/>
</dbReference>